<dbReference type="EC" id="1.3.1.76" evidence="2"/>
<dbReference type="KEGG" id="pste:PSTEL_20655"/>
<dbReference type="SUPFAM" id="SSF51735">
    <property type="entry name" value="NAD(P)-binding Rossmann-fold domains"/>
    <property type="match status" value="1"/>
</dbReference>
<dbReference type="NCBIfam" id="TIGR01470">
    <property type="entry name" value="cysG_Nterm"/>
    <property type="match status" value="1"/>
</dbReference>
<evidence type="ECO:0000313" key="7">
    <source>
        <dbReference type="EMBL" id="AIQ65172.1"/>
    </source>
</evidence>
<protein>
    <recommendedName>
        <fullName evidence="2">precorrin-2 dehydrogenase</fullName>
        <ecNumber evidence="2">1.3.1.76</ecNumber>
    </recommendedName>
</protein>
<dbReference type="UniPathway" id="UPA00262">
    <property type="reaction ID" value="UER00222"/>
</dbReference>
<keyword evidence="5" id="KW-0627">Porphyrin biosynthesis</keyword>
<name>A0A089LW77_9BACL</name>
<dbReference type="EMBL" id="CP009286">
    <property type="protein sequence ID" value="AIQ65172.1"/>
    <property type="molecule type" value="Genomic_DNA"/>
</dbReference>
<dbReference type="GO" id="GO:0004325">
    <property type="term" value="F:ferrochelatase activity"/>
    <property type="evidence" value="ECO:0007669"/>
    <property type="project" value="InterPro"/>
</dbReference>
<evidence type="ECO:0000256" key="6">
    <source>
        <dbReference type="ARBA" id="ARBA00047561"/>
    </source>
</evidence>
<proteinExistence type="predicted"/>
<keyword evidence="4" id="KW-0520">NAD</keyword>
<dbReference type="InterPro" id="IPR042518">
    <property type="entry name" value="SirC_C"/>
</dbReference>
<dbReference type="Gene3D" id="1.10.8.610">
    <property type="entry name" value="SirC, precorrin-2 dehydrogenase, C-terminal helical domain-like"/>
    <property type="match status" value="1"/>
</dbReference>
<gene>
    <name evidence="7" type="ORF">PSTEL_20655</name>
</gene>
<dbReference type="HOGENOM" id="CLU_011276_8_1_9"/>
<evidence type="ECO:0000256" key="4">
    <source>
        <dbReference type="ARBA" id="ARBA00023027"/>
    </source>
</evidence>
<dbReference type="InterPro" id="IPR036291">
    <property type="entry name" value="NAD(P)-bd_dom_sf"/>
</dbReference>
<dbReference type="Gene3D" id="3.40.50.720">
    <property type="entry name" value="NAD(P)-binding Rossmann-like Domain"/>
    <property type="match status" value="1"/>
</dbReference>
<keyword evidence="3" id="KW-0560">Oxidoreductase</keyword>
<dbReference type="OrthoDB" id="9773765at2"/>
<dbReference type="PANTHER" id="PTHR35330:SF1">
    <property type="entry name" value="SIROHEME BIOSYNTHESIS PROTEIN MET8"/>
    <property type="match status" value="1"/>
</dbReference>
<dbReference type="GO" id="GO:0019354">
    <property type="term" value="P:siroheme biosynthetic process"/>
    <property type="evidence" value="ECO:0007669"/>
    <property type="project" value="UniProtKB-UniPathway"/>
</dbReference>
<evidence type="ECO:0000256" key="3">
    <source>
        <dbReference type="ARBA" id="ARBA00023002"/>
    </source>
</evidence>
<sequence length="208" mass="22551">MLDVRGRKCVVIGGGKVAERKTLGLLEAGADVAVISPALTPVLSELAGRSSLLWLNRHYAPGDTRGAFLVYAATGDREVNEAVAREADALGIPVNVGSHGEAGSFITPGVFRRGRLTVAVSTSGSGPGVAARITKLLDDTIGGEYEQYLDFLYEMRREIKRRETSPEIRKALLKKLGTLEVLDEIRAGTFMEWGPERIASWIAQNREE</sequence>
<organism evidence="7 8">
    <name type="scientific">Paenibacillus stellifer</name>
    <dbReference type="NCBI Taxonomy" id="169760"/>
    <lineage>
        <taxon>Bacteria</taxon>
        <taxon>Bacillati</taxon>
        <taxon>Bacillota</taxon>
        <taxon>Bacilli</taxon>
        <taxon>Bacillales</taxon>
        <taxon>Paenibacillaceae</taxon>
        <taxon>Paenibacillus</taxon>
    </lineage>
</organism>
<dbReference type="InterPro" id="IPR006367">
    <property type="entry name" value="Sirohaem_synthase_N"/>
</dbReference>
<dbReference type="InterPro" id="IPR028161">
    <property type="entry name" value="Met8-like"/>
</dbReference>
<dbReference type="GO" id="GO:0043115">
    <property type="term" value="F:precorrin-2 dehydrogenase activity"/>
    <property type="evidence" value="ECO:0007669"/>
    <property type="project" value="UniProtKB-EC"/>
</dbReference>
<evidence type="ECO:0000256" key="2">
    <source>
        <dbReference type="ARBA" id="ARBA00012400"/>
    </source>
</evidence>
<comment type="catalytic activity">
    <reaction evidence="6">
        <text>precorrin-2 + NAD(+) = sirohydrochlorin + NADH + 2 H(+)</text>
        <dbReference type="Rhea" id="RHEA:15613"/>
        <dbReference type="ChEBI" id="CHEBI:15378"/>
        <dbReference type="ChEBI" id="CHEBI:57540"/>
        <dbReference type="ChEBI" id="CHEBI:57945"/>
        <dbReference type="ChEBI" id="CHEBI:58351"/>
        <dbReference type="ChEBI" id="CHEBI:58827"/>
        <dbReference type="EC" id="1.3.1.76"/>
    </reaction>
</comment>
<comment type="pathway">
    <text evidence="1">Porphyrin-containing compound metabolism; siroheme biosynthesis; sirohydrochlorin from precorrin-2: step 1/1.</text>
</comment>
<dbReference type="SUPFAM" id="SSF75615">
    <property type="entry name" value="Siroheme synthase middle domains-like"/>
    <property type="match status" value="1"/>
</dbReference>
<evidence type="ECO:0000313" key="8">
    <source>
        <dbReference type="Proteomes" id="UP000029507"/>
    </source>
</evidence>
<reference evidence="7 8" key="1">
    <citation type="submission" date="2014-08" db="EMBL/GenBank/DDBJ databases">
        <title>Comparative genomics of the Paenibacillus odorifer group.</title>
        <authorList>
            <person name="den Bakker H.C."/>
            <person name="Tsai Y.-C."/>
            <person name="Martin N."/>
            <person name="Korlach J."/>
            <person name="Wiedmann M."/>
        </authorList>
    </citation>
    <scope>NUCLEOTIDE SEQUENCE [LARGE SCALE GENOMIC DNA]</scope>
    <source>
        <strain evidence="7 8">DSM 14472</strain>
    </source>
</reference>
<keyword evidence="8" id="KW-1185">Reference proteome</keyword>
<dbReference type="Proteomes" id="UP000029507">
    <property type="component" value="Chromosome"/>
</dbReference>
<dbReference type="AlphaFoldDB" id="A0A089LW77"/>
<evidence type="ECO:0000256" key="1">
    <source>
        <dbReference type="ARBA" id="ARBA00005010"/>
    </source>
</evidence>
<dbReference type="Pfam" id="PF22440">
    <property type="entry name" value="SirC_C"/>
    <property type="match status" value="1"/>
</dbReference>
<evidence type="ECO:0000256" key="5">
    <source>
        <dbReference type="ARBA" id="ARBA00023244"/>
    </source>
</evidence>
<dbReference type="PANTHER" id="PTHR35330">
    <property type="entry name" value="SIROHEME BIOSYNTHESIS PROTEIN MET8"/>
    <property type="match status" value="1"/>
</dbReference>
<dbReference type="STRING" id="169760.PSTEL_20655"/>
<accession>A0A089LW77</accession>
<dbReference type="Pfam" id="PF13241">
    <property type="entry name" value="NAD_binding_7"/>
    <property type="match status" value="1"/>
</dbReference>